<dbReference type="GO" id="GO:0000287">
    <property type="term" value="F:magnesium ion binding"/>
    <property type="evidence" value="ECO:0007669"/>
    <property type="project" value="InterPro"/>
</dbReference>
<dbReference type="Pfam" id="PF02776">
    <property type="entry name" value="TPP_enzyme_N"/>
    <property type="match status" value="1"/>
</dbReference>
<reference evidence="7 8" key="1">
    <citation type="submission" date="2017-03" db="EMBL/GenBank/DDBJ databases">
        <title>Genome analysis of Rhizobial strains effectives or ineffectives for nitrogen fixation isolated from bean seeds.</title>
        <authorList>
            <person name="Peralta H."/>
            <person name="Aguilar-Vera A."/>
            <person name="Mora Y."/>
            <person name="Vargas-Lagunas C."/>
            <person name="Girard L."/>
            <person name="Mora J."/>
        </authorList>
    </citation>
    <scope>NUCLEOTIDE SEQUENCE [LARGE SCALE GENOMIC DNA]</scope>
    <source>
        <strain evidence="7 8">CCGM3</strain>
    </source>
</reference>
<evidence type="ECO:0000259" key="5">
    <source>
        <dbReference type="Pfam" id="PF02775"/>
    </source>
</evidence>
<dbReference type="InterPro" id="IPR029061">
    <property type="entry name" value="THDP-binding"/>
</dbReference>
<gene>
    <name evidence="7" type="ORF">B5K06_25080</name>
</gene>
<feature type="domain" description="Thiamine pyrophosphate enzyme TPP-binding" evidence="5">
    <location>
        <begin position="427"/>
        <end position="578"/>
    </location>
</feature>
<dbReference type="EMBL" id="NAAC01000031">
    <property type="protein sequence ID" value="RDJ05721.1"/>
    <property type="molecule type" value="Genomic_DNA"/>
</dbReference>
<dbReference type="PROSITE" id="PS00187">
    <property type="entry name" value="TPP_ENZYMES"/>
    <property type="match status" value="1"/>
</dbReference>
<dbReference type="Gene3D" id="3.40.50.970">
    <property type="match status" value="2"/>
</dbReference>
<dbReference type="InterPro" id="IPR012000">
    <property type="entry name" value="Thiamin_PyroP_enz_cen_dom"/>
</dbReference>
<evidence type="ECO:0000259" key="6">
    <source>
        <dbReference type="Pfam" id="PF02776"/>
    </source>
</evidence>
<dbReference type="GO" id="GO:0030976">
    <property type="term" value="F:thiamine pyrophosphate binding"/>
    <property type="evidence" value="ECO:0007669"/>
    <property type="project" value="InterPro"/>
</dbReference>
<dbReference type="Gene3D" id="3.40.50.1220">
    <property type="entry name" value="TPP-binding domain"/>
    <property type="match status" value="1"/>
</dbReference>
<dbReference type="GO" id="GO:0003984">
    <property type="term" value="F:acetolactate synthase activity"/>
    <property type="evidence" value="ECO:0007669"/>
    <property type="project" value="TreeGrafter"/>
</dbReference>
<dbReference type="GO" id="GO:0009099">
    <property type="term" value="P:L-valine biosynthetic process"/>
    <property type="evidence" value="ECO:0007669"/>
    <property type="project" value="TreeGrafter"/>
</dbReference>
<dbReference type="SUPFAM" id="SSF52518">
    <property type="entry name" value="Thiamin diphosphate-binding fold (THDP-binding)"/>
    <property type="match status" value="2"/>
</dbReference>
<dbReference type="GO" id="GO:0009097">
    <property type="term" value="P:isoleucine biosynthetic process"/>
    <property type="evidence" value="ECO:0007669"/>
    <property type="project" value="TreeGrafter"/>
</dbReference>
<dbReference type="InterPro" id="IPR011766">
    <property type="entry name" value="TPP_enzyme_TPP-bd"/>
</dbReference>
<dbReference type="OrthoDB" id="4494979at2"/>
<proteinExistence type="inferred from homology"/>
<dbReference type="Pfam" id="PF02775">
    <property type="entry name" value="TPP_enzyme_C"/>
    <property type="match status" value="1"/>
</dbReference>
<evidence type="ECO:0000256" key="1">
    <source>
        <dbReference type="ARBA" id="ARBA00007812"/>
    </source>
</evidence>
<name>A0A370KIM9_9HYPH</name>
<dbReference type="GO" id="GO:0050660">
    <property type="term" value="F:flavin adenine dinucleotide binding"/>
    <property type="evidence" value="ECO:0007669"/>
    <property type="project" value="TreeGrafter"/>
</dbReference>
<dbReference type="SUPFAM" id="SSF52467">
    <property type="entry name" value="DHS-like NAD/FAD-binding domain"/>
    <property type="match status" value="1"/>
</dbReference>
<evidence type="ECO:0000256" key="2">
    <source>
        <dbReference type="ARBA" id="ARBA00023052"/>
    </source>
</evidence>
<dbReference type="InterPro" id="IPR029035">
    <property type="entry name" value="DHS-like_NAD/FAD-binding_dom"/>
</dbReference>
<dbReference type="PANTHER" id="PTHR18968">
    <property type="entry name" value="THIAMINE PYROPHOSPHATE ENZYMES"/>
    <property type="match status" value="1"/>
</dbReference>
<dbReference type="CDD" id="cd07035">
    <property type="entry name" value="TPP_PYR_POX_like"/>
    <property type="match status" value="1"/>
</dbReference>
<protein>
    <submittedName>
        <fullName evidence="7">Acetolactate synthase</fullName>
    </submittedName>
</protein>
<dbReference type="Pfam" id="PF00205">
    <property type="entry name" value="TPP_enzyme_M"/>
    <property type="match status" value="1"/>
</dbReference>
<dbReference type="AlphaFoldDB" id="A0A370KIM9"/>
<comment type="caution">
    <text evidence="7">The sequence shown here is derived from an EMBL/GenBank/DDBJ whole genome shotgun (WGS) entry which is preliminary data.</text>
</comment>
<evidence type="ECO:0000259" key="4">
    <source>
        <dbReference type="Pfam" id="PF00205"/>
    </source>
</evidence>
<dbReference type="CDD" id="cd00568">
    <property type="entry name" value="TPP_enzymes"/>
    <property type="match status" value="1"/>
</dbReference>
<accession>A0A370KIM9</accession>
<dbReference type="PANTHER" id="PTHR18968:SF167">
    <property type="entry name" value="ACETOLACTATE SYNTHASE LARGE SUBUNIT ILVB2-RELATED"/>
    <property type="match status" value="1"/>
</dbReference>
<dbReference type="InterPro" id="IPR012001">
    <property type="entry name" value="Thiamin_PyroP_enz_TPP-bd_dom"/>
</dbReference>
<organism evidence="7 8">
    <name type="scientific">Rhizobium grahamii</name>
    <dbReference type="NCBI Taxonomy" id="1120045"/>
    <lineage>
        <taxon>Bacteria</taxon>
        <taxon>Pseudomonadati</taxon>
        <taxon>Pseudomonadota</taxon>
        <taxon>Alphaproteobacteria</taxon>
        <taxon>Hyphomicrobiales</taxon>
        <taxon>Rhizobiaceae</taxon>
        <taxon>Rhizobium/Agrobacterium group</taxon>
        <taxon>Rhizobium</taxon>
    </lineage>
</organism>
<dbReference type="InterPro" id="IPR000399">
    <property type="entry name" value="TPP-bd_CS"/>
</dbReference>
<dbReference type="GO" id="GO:0005948">
    <property type="term" value="C:acetolactate synthase complex"/>
    <property type="evidence" value="ECO:0007669"/>
    <property type="project" value="TreeGrafter"/>
</dbReference>
<keyword evidence="2 3" id="KW-0786">Thiamine pyrophosphate</keyword>
<feature type="domain" description="Thiamine pyrophosphate enzyme central" evidence="4">
    <location>
        <begin position="216"/>
        <end position="361"/>
    </location>
</feature>
<evidence type="ECO:0000313" key="8">
    <source>
        <dbReference type="Proteomes" id="UP000254939"/>
    </source>
</evidence>
<dbReference type="Proteomes" id="UP000254939">
    <property type="component" value="Unassembled WGS sequence"/>
</dbReference>
<feature type="domain" description="Thiamine pyrophosphate enzyme N-terminal TPP-binding" evidence="6">
    <location>
        <begin position="13"/>
        <end position="124"/>
    </location>
</feature>
<comment type="similarity">
    <text evidence="1 3">Belongs to the TPP enzyme family.</text>
</comment>
<evidence type="ECO:0000313" key="7">
    <source>
        <dbReference type="EMBL" id="RDJ05721.1"/>
    </source>
</evidence>
<dbReference type="InterPro" id="IPR045229">
    <property type="entry name" value="TPP_enz"/>
</dbReference>
<evidence type="ECO:0000256" key="3">
    <source>
        <dbReference type="RuleBase" id="RU362132"/>
    </source>
</evidence>
<sequence length="601" mass="63840">MTMAASTSSQGGTVADQLLDYLVLERATLMFGVPGAGIAHLLERIRQRPEFTYVVCRHESAAAYMADGYFRATGKPGVVLVTSGPGATNALTGTMNANFGGSAVMTLTGEVQQNFLGRGYLQEGTDCGLNIRDIYAAGTRYSADIAASAGAPIVIEQALRDMLSIPRRAVRLGISDSVASAKIDDEDPFQIVAPRPPALASTYRSLPVSAPADGVRRVLGVMSTAKRPLILVGNGCREAVRDPGTADALRCLAEWWQVPVMTTSDGKGVFPESHDLSFRSYGFAGCEWPQYWMIGKDGSVAHDALLVIGSSLGELATYRWNPMLVPNGPFIQVDIDQSMIGRGFPVTDGVVAEAGAFILALWDQAPTWPATPALVAARKAEISGIKASNSPFSSPESYNAEEAPLQPAALCRTLNELLPDDAFIFIDCGNCVGWGLHSLIVDRKQEFHSALAMGPMGFGVCGVIGARLGRPDRLSIALVGDGAFLMQLGELSTAAAHKVGAIWVVLKDDDLNMVAQGMEMMFPSDGGFSEAYSLGSADLVKVAEGLGADAVDVVRPGDLRDAWQTIIDAANSGRPQVIVAHIDPKAAPPYWSAPYWQKMVD</sequence>